<feature type="region of interest" description="Disordered" evidence="1">
    <location>
        <begin position="1"/>
        <end position="62"/>
    </location>
</feature>
<evidence type="ECO:0000313" key="2">
    <source>
        <dbReference type="EMBL" id="TBT92102.1"/>
    </source>
</evidence>
<dbReference type="AlphaFoldDB" id="A0A4Q9KHM8"/>
<evidence type="ECO:0000256" key="1">
    <source>
        <dbReference type="SAM" id="MobiDB-lite"/>
    </source>
</evidence>
<accession>A0A4Q9KHM8</accession>
<sequence length="222" mass="23819">MSGRVEDFDAQLADHGDDRPGLDDLEVDDYSALQLDGGDDDEDADDDEASDDDADDGDDYPDDALEDEIDLVVALYREDGNPASVALPKDLANDFDELIEQLRRIPGEAGTIGLVSIDSDFFVLVRVRGKKVEVLLSDALAANDWPIARDAADFLGEDVDDDESDAGAVGDFDMFADAGLSEFDLEQLCSDLDADPVDLAADILGKIGFKSAFKKVASSFGL</sequence>
<proteinExistence type="predicted"/>
<evidence type="ECO:0000313" key="3">
    <source>
        <dbReference type="Proteomes" id="UP000291933"/>
    </source>
</evidence>
<protein>
    <submittedName>
        <fullName evidence="2">tRNA adenosine deaminase</fullName>
    </submittedName>
</protein>
<keyword evidence="3" id="KW-1185">Reference proteome</keyword>
<feature type="compositionally biased region" description="Acidic residues" evidence="1">
    <location>
        <begin position="37"/>
        <end position="62"/>
    </location>
</feature>
<comment type="caution">
    <text evidence="2">The sequence shown here is derived from an EMBL/GenBank/DDBJ whole genome shotgun (WGS) entry which is preliminary data.</text>
</comment>
<dbReference type="RefSeq" id="WP_131173118.1">
    <property type="nucleotide sequence ID" value="NZ_FXTL01000023.1"/>
</dbReference>
<feature type="compositionally biased region" description="Basic and acidic residues" evidence="1">
    <location>
        <begin position="1"/>
        <end position="22"/>
    </location>
</feature>
<dbReference type="NCBIfam" id="TIGR03941">
    <property type="entry name" value="tRNA_deam_assoc"/>
    <property type="match status" value="1"/>
</dbReference>
<gene>
    <name evidence="2" type="ORF">ET996_13670</name>
</gene>
<dbReference type="Proteomes" id="UP000291933">
    <property type="component" value="Unassembled WGS sequence"/>
</dbReference>
<name>A0A4Q9KHM8_PROTD</name>
<reference evidence="2 3" key="1">
    <citation type="submission" date="2019-01" db="EMBL/GenBank/DDBJ databases">
        <title>Lactibacter flavus gen. nov., sp. nov., a novel bacterium of the family Propionibacteriaceae isolated from raw milk and dairy products.</title>
        <authorList>
            <person name="Huptas C."/>
            <person name="Wenning M."/>
            <person name="Breitenwieser F."/>
            <person name="Doll E."/>
            <person name="Von Neubeck M."/>
            <person name="Busse H.-J."/>
            <person name="Scherer S."/>
        </authorList>
    </citation>
    <scope>NUCLEOTIDE SEQUENCE [LARGE SCALE GENOMIC DNA]</scope>
    <source>
        <strain evidence="2 3">DSM 22130</strain>
    </source>
</reference>
<organism evidence="2 3">
    <name type="scientific">Propioniciclava tarda</name>
    <dbReference type="NCBI Taxonomy" id="433330"/>
    <lineage>
        <taxon>Bacteria</taxon>
        <taxon>Bacillati</taxon>
        <taxon>Actinomycetota</taxon>
        <taxon>Actinomycetes</taxon>
        <taxon>Propionibacteriales</taxon>
        <taxon>Propionibacteriaceae</taxon>
        <taxon>Propioniciclava</taxon>
    </lineage>
</organism>
<dbReference type="EMBL" id="SDMR01000024">
    <property type="protein sequence ID" value="TBT92102.1"/>
    <property type="molecule type" value="Genomic_DNA"/>
</dbReference>
<dbReference type="OrthoDB" id="5189541at2"/>
<dbReference type="InterPro" id="IPR023869">
    <property type="entry name" value="tRNA_Adeno_NH3ase_assoc_put"/>
</dbReference>